<evidence type="ECO:0000313" key="5">
    <source>
        <dbReference type="Proteomes" id="UP000011591"/>
    </source>
</evidence>
<comment type="caution">
    <text evidence="4">The sequence shown here is derived from an EMBL/GenBank/DDBJ whole genome shotgun (WGS) entry which is preliminary data.</text>
</comment>
<proteinExistence type="predicted"/>
<evidence type="ECO:0000313" key="4">
    <source>
        <dbReference type="EMBL" id="ELZ05380.1"/>
    </source>
</evidence>
<accession>M0B3K6</accession>
<protein>
    <recommendedName>
        <fullName evidence="3">DUF4352 domain-containing protein</fullName>
    </recommendedName>
</protein>
<feature type="domain" description="DUF4352" evidence="3">
    <location>
        <begin position="81"/>
        <end position="165"/>
    </location>
</feature>
<dbReference type="InterPro" id="IPR029051">
    <property type="entry name" value="DUF4352"/>
</dbReference>
<keyword evidence="1" id="KW-0732">Signal</keyword>
<dbReference type="EMBL" id="AOIP01000025">
    <property type="protein sequence ID" value="ELZ05380.1"/>
    <property type="molecule type" value="Genomic_DNA"/>
</dbReference>
<organism evidence="4 5">
    <name type="scientific">Natrialba aegyptia DSM 13077</name>
    <dbReference type="NCBI Taxonomy" id="1227491"/>
    <lineage>
        <taxon>Archaea</taxon>
        <taxon>Methanobacteriati</taxon>
        <taxon>Methanobacteriota</taxon>
        <taxon>Stenosarchaea group</taxon>
        <taxon>Halobacteria</taxon>
        <taxon>Halobacteriales</taxon>
        <taxon>Natrialbaceae</taxon>
        <taxon>Natrialba</taxon>
    </lineage>
</organism>
<dbReference type="OrthoDB" id="203830at2157"/>
<feature type="region of interest" description="Disordered" evidence="2">
    <location>
        <begin position="18"/>
        <end position="46"/>
    </location>
</feature>
<dbReference type="Pfam" id="PF11611">
    <property type="entry name" value="DUF4352"/>
    <property type="match status" value="1"/>
</dbReference>
<evidence type="ECO:0000256" key="1">
    <source>
        <dbReference type="ARBA" id="ARBA00022729"/>
    </source>
</evidence>
<evidence type="ECO:0000259" key="3">
    <source>
        <dbReference type="Pfam" id="PF11611"/>
    </source>
</evidence>
<dbReference type="PROSITE" id="PS51257">
    <property type="entry name" value="PROKAR_LIPOPROTEIN"/>
    <property type="match status" value="1"/>
</dbReference>
<name>M0B3K6_9EURY</name>
<reference evidence="4 5" key="1">
    <citation type="journal article" date="2014" name="PLoS Genet.">
        <title>Phylogenetically driven sequencing of extremely halophilic archaea reveals strategies for static and dynamic osmo-response.</title>
        <authorList>
            <person name="Becker E.A."/>
            <person name="Seitzer P.M."/>
            <person name="Tritt A."/>
            <person name="Larsen D."/>
            <person name="Krusor M."/>
            <person name="Yao A.I."/>
            <person name="Wu D."/>
            <person name="Madern D."/>
            <person name="Eisen J.A."/>
            <person name="Darling A.E."/>
            <person name="Facciotti M.T."/>
        </authorList>
    </citation>
    <scope>NUCLEOTIDE SEQUENCE [LARGE SCALE GENOMIC DNA]</scope>
    <source>
        <strain evidence="4 5">DSM 13077</strain>
    </source>
</reference>
<dbReference type="InterPro" id="IPR029050">
    <property type="entry name" value="Immunoprotect_excell_Ig-like"/>
</dbReference>
<dbReference type="AlphaFoldDB" id="M0B3K6"/>
<evidence type="ECO:0000256" key="2">
    <source>
        <dbReference type="SAM" id="MobiDB-lite"/>
    </source>
</evidence>
<dbReference type="PATRIC" id="fig|1227491.4.peg.2145"/>
<dbReference type="Proteomes" id="UP000011591">
    <property type="component" value="Unassembled WGS sequence"/>
</dbReference>
<dbReference type="RefSeq" id="WP_006665554.1">
    <property type="nucleotide sequence ID" value="NZ_AOIP01000025.1"/>
</dbReference>
<gene>
    <name evidence="4" type="ORF">C480_10450</name>
</gene>
<dbReference type="Gene3D" id="2.60.40.1240">
    <property type="match status" value="1"/>
</dbReference>
<keyword evidence="5" id="KW-1185">Reference proteome</keyword>
<sequence length="182" mass="19426">MNRRHYLALMVPLLAGCNSTATTDPDPDPDSDPGAGSGGDVPGVTLDSEDLEAEDADVSLEIAYNARVSTELGPGEHSTIAEDGNKWVIVRMDVTNTGDAERELLAHQYILESGGETYEIVAFDEHYLRGKTAGSGETVTGWVAFHVPVETETATLTANQDAIAEQIDVEFTRNTSLSAAFP</sequence>